<dbReference type="Pfam" id="PF00201">
    <property type="entry name" value="UDPGT"/>
    <property type="match status" value="2"/>
</dbReference>
<evidence type="ECO:0000313" key="4">
    <source>
        <dbReference type="Proteomes" id="UP000044841"/>
    </source>
</evidence>
<accession>A0A0K6G732</accession>
<keyword evidence="4" id="KW-1185">Reference proteome</keyword>
<reference evidence="3 4" key="1">
    <citation type="submission" date="2015-07" db="EMBL/GenBank/DDBJ databases">
        <authorList>
            <person name="Noorani M."/>
        </authorList>
    </citation>
    <scope>NUCLEOTIDE SEQUENCE [LARGE SCALE GENOMIC DNA]</scope>
    <source>
        <strain evidence="3">BBA 69670</strain>
    </source>
</reference>
<dbReference type="CDD" id="cd03784">
    <property type="entry name" value="GT1_Gtf-like"/>
    <property type="match status" value="1"/>
</dbReference>
<dbReference type="Proteomes" id="UP000044841">
    <property type="component" value="Unassembled WGS sequence"/>
</dbReference>
<organism evidence="3 4">
    <name type="scientific">Rhizoctonia solani</name>
    <dbReference type="NCBI Taxonomy" id="456999"/>
    <lineage>
        <taxon>Eukaryota</taxon>
        <taxon>Fungi</taxon>
        <taxon>Dikarya</taxon>
        <taxon>Basidiomycota</taxon>
        <taxon>Agaricomycotina</taxon>
        <taxon>Agaricomycetes</taxon>
        <taxon>Cantharellales</taxon>
        <taxon>Ceratobasidiaceae</taxon>
        <taxon>Rhizoctonia</taxon>
    </lineage>
</organism>
<protein>
    <submittedName>
        <fullName evidence="3">UDP-glucose flavonoid 3-O-glucosyltransferase 7</fullName>
    </submittedName>
</protein>
<dbReference type="EMBL" id="CYGV01001426">
    <property type="protein sequence ID" value="CUA74275.1"/>
    <property type="molecule type" value="Genomic_DNA"/>
</dbReference>
<keyword evidence="2 3" id="KW-0808">Transferase</keyword>
<evidence type="ECO:0000256" key="1">
    <source>
        <dbReference type="ARBA" id="ARBA00009995"/>
    </source>
</evidence>
<comment type="similarity">
    <text evidence="1">Belongs to the UDP-glycosyltransferase family.</text>
</comment>
<dbReference type="GO" id="GO:0035251">
    <property type="term" value="F:UDP-glucosyltransferase activity"/>
    <property type="evidence" value="ECO:0007669"/>
    <property type="project" value="TreeGrafter"/>
</dbReference>
<evidence type="ECO:0000313" key="3">
    <source>
        <dbReference type="EMBL" id="CUA74275.1"/>
    </source>
</evidence>
<dbReference type="SUPFAM" id="SSF53756">
    <property type="entry name" value="UDP-Glycosyltransferase/glycogen phosphorylase"/>
    <property type="match status" value="2"/>
</dbReference>
<dbReference type="Gene3D" id="3.40.50.2000">
    <property type="entry name" value="Glycogen Phosphorylase B"/>
    <property type="match status" value="4"/>
</dbReference>
<name>A0A0K6G732_9AGAM</name>
<dbReference type="PANTHER" id="PTHR48047">
    <property type="entry name" value="GLYCOSYLTRANSFERASE"/>
    <property type="match status" value="1"/>
</dbReference>
<sequence>MINSPLKHIVFLPGISWGHIRPGLKTSLRMLEKFEDLFISVFIPESEVPKAQKYLDAQSCACSNRIKIIIASSNGESAFVTSVFSLFNVLLQLEKSFELWITKELQHTTELQIDGRLVGKPSWIIEDQQTGGVSLASKHIHNLPVVSWWSTTAASLISRHGNEQNGHGGRVFDNVSQRQDFSFAKTGEVYLQEVSDRLVRIPGVPLHHEWELIPQYIPLVLSLIAPTHGRGANMIKNVDMVVCCATFEMAPITSRALSNAFDKPITPFLIGPSVDLNSSPSPPDSDSTVTDFLDRAYTEKGAHSVIYVAFGTFFFPPADSISHLTTILDEITSSGLRFILALSNPNARLDKSWMDAQARAGNAIFPKWANQTAVLDHPAIHYFLSHGGWNSCTEGLVRGVPMIFWPFSSDQPTNAMQIATVHDCGFELLQVRTGPAKSTAYQNGQEVKIVGTDDAVRKEIKQNELQRTVDTPINGYFISKPSGILEDQQNGCVSLACKHMHGLPVVSWWPSTAASLLSRHGNKETGHGGRVFENIIQRPGISFADAGELYSQEVNNRLVSIPGVPIHHEWELFPQHTPFILWIWMLLIGCWTNMINNADMVVCCTTFEMAPISASAISSAFSKPITPFFIGPAVDLETPSQQNDSDLAITSFLDRAYTENGAHSVIYVAFGTIYFPSSISHLITVLNEITNSGFRFIVSLSNKTDEVDESWMNTQIQAGHAIFPKWTNQLAVLDHPAIHYFLTHGGWNSSIEALVRGVPMIFWPFASDHPTNAMHIGTVHDCGFELLQVRTGPAKSTSYQNSQEIEIVGTDEAVGKEANQILELSKGSRGQHQRVNARLLGKVIADSLEQGGSGDINLERFGKALGLS</sequence>
<proteinExistence type="inferred from homology"/>
<gene>
    <name evidence="3" type="ORF">RSOLAG22IIIB_11089</name>
</gene>
<evidence type="ECO:0000256" key="2">
    <source>
        <dbReference type="ARBA" id="ARBA00022679"/>
    </source>
</evidence>
<dbReference type="PANTHER" id="PTHR48047:SF69">
    <property type="entry name" value="UDP-GLUCOSYLTRANSFERASE"/>
    <property type="match status" value="1"/>
</dbReference>
<dbReference type="AlphaFoldDB" id="A0A0K6G732"/>
<dbReference type="InterPro" id="IPR002213">
    <property type="entry name" value="UDP_glucos_trans"/>
</dbReference>